<dbReference type="RefSeq" id="WP_248345897.1">
    <property type="nucleotide sequence ID" value="NZ_AP025592.1"/>
</dbReference>
<dbReference type="Pfam" id="PF00691">
    <property type="entry name" value="OmpA"/>
    <property type="match status" value="1"/>
</dbReference>
<keyword evidence="13" id="KW-1185">Reference proteome</keyword>
<evidence type="ECO:0000256" key="9">
    <source>
        <dbReference type="SAM" id="MobiDB-lite"/>
    </source>
</evidence>
<evidence type="ECO:0000256" key="3">
    <source>
        <dbReference type="ARBA" id="ARBA00023136"/>
    </source>
</evidence>
<comment type="subcellular location">
    <subcellularLocation>
        <location evidence="8">Cell outer membrane</location>
        <topology evidence="8">Lipid-anchor</topology>
    </subcellularLocation>
</comment>
<dbReference type="SUPFAM" id="SSF103088">
    <property type="entry name" value="OmpA-like"/>
    <property type="match status" value="1"/>
</dbReference>
<evidence type="ECO:0000259" key="11">
    <source>
        <dbReference type="PROSITE" id="PS51123"/>
    </source>
</evidence>
<gene>
    <name evidence="8" type="primary">pal</name>
    <name evidence="12" type="ORF">AMPC_18140</name>
</gene>
<feature type="signal peptide" evidence="10">
    <location>
        <begin position="1"/>
        <end position="17"/>
    </location>
</feature>
<keyword evidence="2 8" id="KW-0732">Signal</keyword>
<evidence type="ECO:0000313" key="12">
    <source>
        <dbReference type="EMBL" id="BDG08701.1"/>
    </source>
</evidence>
<dbReference type="InterPro" id="IPR026435">
    <property type="entry name" value="Myxo_Cys_rpt"/>
</dbReference>
<evidence type="ECO:0000256" key="5">
    <source>
        <dbReference type="ARBA" id="ARBA00023237"/>
    </source>
</evidence>
<dbReference type="Gene3D" id="3.30.1330.60">
    <property type="entry name" value="OmpA-like domain"/>
    <property type="match status" value="1"/>
</dbReference>
<dbReference type="PRINTS" id="PR01021">
    <property type="entry name" value="OMPADOMAIN"/>
</dbReference>
<proteinExistence type="inferred from homology"/>
<feature type="region of interest" description="Disordered" evidence="9">
    <location>
        <begin position="226"/>
        <end position="251"/>
    </location>
</feature>
<dbReference type="InterPro" id="IPR036737">
    <property type="entry name" value="OmpA-like_sf"/>
</dbReference>
<keyword evidence="3 8" id="KW-0472">Membrane</keyword>
<dbReference type="NCBIfam" id="TIGR04201">
    <property type="entry name" value="Myxo_Cys_RPT"/>
    <property type="match status" value="1"/>
</dbReference>
<dbReference type="PROSITE" id="PS51257">
    <property type="entry name" value="PROKAR_LIPOPROTEIN"/>
    <property type="match status" value="1"/>
</dbReference>
<dbReference type="CDD" id="cd07185">
    <property type="entry name" value="OmpA_C-like"/>
    <property type="match status" value="1"/>
</dbReference>
<evidence type="ECO:0000256" key="4">
    <source>
        <dbReference type="ARBA" id="ARBA00023139"/>
    </source>
</evidence>
<accession>A0ABM7XA26</accession>
<dbReference type="PANTHER" id="PTHR30329:SF21">
    <property type="entry name" value="LIPOPROTEIN YIAD-RELATED"/>
    <property type="match status" value="1"/>
</dbReference>
<dbReference type="InterPro" id="IPR050330">
    <property type="entry name" value="Bact_OuterMem_StrucFunc"/>
</dbReference>
<dbReference type="NCBIfam" id="TIGR02802">
    <property type="entry name" value="Pal_lipo"/>
    <property type="match status" value="1"/>
</dbReference>
<evidence type="ECO:0000256" key="6">
    <source>
        <dbReference type="ARBA" id="ARBA00023288"/>
    </source>
</evidence>
<dbReference type="EMBL" id="AP025592">
    <property type="protein sequence ID" value="BDG08701.1"/>
    <property type="molecule type" value="Genomic_DNA"/>
</dbReference>
<organism evidence="12 13">
    <name type="scientific">Anaeromyxobacter paludicola</name>
    <dbReference type="NCBI Taxonomy" id="2918171"/>
    <lineage>
        <taxon>Bacteria</taxon>
        <taxon>Pseudomonadati</taxon>
        <taxon>Myxococcota</taxon>
        <taxon>Myxococcia</taxon>
        <taxon>Myxococcales</taxon>
        <taxon>Cystobacterineae</taxon>
        <taxon>Anaeromyxobacteraceae</taxon>
        <taxon>Anaeromyxobacter</taxon>
    </lineage>
</organism>
<dbReference type="InterPro" id="IPR014169">
    <property type="entry name" value="Pal_lipo_C"/>
</dbReference>
<name>A0ABM7XA26_9BACT</name>
<dbReference type="HAMAP" id="MF_02204">
    <property type="entry name" value="Pal"/>
    <property type="match status" value="1"/>
</dbReference>
<dbReference type="PANTHER" id="PTHR30329">
    <property type="entry name" value="STATOR ELEMENT OF FLAGELLAR MOTOR COMPLEX"/>
    <property type="match status" value="1"/>
</dbReference>
<dbReference type="InterPro" id="IPR006664">
    <property type="entry name" value="OMP_bac"/>
</dbReference>
<feature type="domain" description="OmpA-like" evidence="11">
    <location>
        <begin position="137"/>
        <end position="251"/>
    </location>
</feature>
<keyword evidence="5 8" id="KW-0998">Cell outer membrane</keyword>
<keyword evidence="4 8" id="KW-0564">Palmitate</keyword>
<evidence type="ECO:0000256" key="8">
    <source>
        <dbReference type="HAMAP-Rule" id="MF_02204"/>
    </source>
</evidence>
<evidence type="ECO:0000256" key="10">
    <source>
        <dbReference type="SAM" id="SignalP"/>
    </source>
</evidence>
<dbReference type="InterPro" id="IPR006665">
    <property type="entry name" value="OmpA-like"/>
</dbReference>
<sequence length="251" mass="27042">MRRVLMLFALVSLAALAGCRAKPTGRCTSSKDCADQEGFGRVCVDGTCQECGQDADCKEGFLCEANKCAPVQCKQPADCGTGKDCQRGRCVTPAAPPPVTEAPKAECDDQHPCAGGRECQAGKCVESPAAAACFAGEAEGGGRRLQPVHFDFNGATLDAEDTATLQKDFQCMQQLKVKKVTIEGHCDERGTTEYNLHLGERRAESVRRYLSQLGADARQLKAISYGKERPADPGHDESAWKKNRRAELVVQ</sequence>
<feature type="chain" id="PRO_5045552694" description="Peptidoglycan-associated lipoprotein" evidence="10">
    <location>
        <begin position="18"/>
        <end position="251"/>
    </location>
</feature>
<evidence type="ECO:0000256" key="2">
    <source>
        <dbReference type="ARBA" id="ARBA00022729"/>
    </source>
</evidence>
<dbReference type="Proteomes" id="UP001162734">
    <property type="component" value="Chromosome"/>
</dbReference>
<protein>
    <recommendedName>
        <fullName evidence="8">Peptidoglycan-associated lipoprotein</fullName>
        <shortName evidence="8">PAL</shortName>
    </recommendedName>
</protein>
<reference evidence="13" key="1">
    <citation type="journal article" date="2022" name="Int. J. Syst. Evol. Microbiol.">
        <title>Anaeromyxobacter oryzae sp. nov., Anaeromyxobacter diazotrophicus sp. nov. and Anaeromyxobacter paludicola sp. nov., isolated from paddy soils.</title>
        <authorList>
            <person name="Itoh H."/>
            <person name="Xu Z."/>
            <person name="Mise K."/>
            <person name="Masuda Y."/>
            <person name="Ushijima N."/>
            <person name="Hayakawa C."/>
            <person name="Shiratori Y."/>
            <person name="Senoo K."/>
        </authorList>
    </citation>
    <scope>NUCLEOTIDE SEQUENCE [LARGE SCALE GENOMIC DNA]</scope>
    <source>
        <strain evidence="13">Red630</strain>
    </source>
</reference>
<comment type="similarity">
    <text evidence="8">Belongs to the Pal lipoprotein family.</text>
</comment>
<evidence type="ECO:0000313" key="13">
    <source>
        <dbReference type="Proteomes" id="UP001162734"/>
    </source>
</evidence>
<keyword evidence="7" id="KW-0131">Cell cycle</keyword>
<dbReference type="PROSITE" id="PS51123">
    <property type="entry name" value="OMPA_2"/>
    <property type="match status" value="1"/>
</dbReference>
<dbReference type="InterPro" id="IPR039001">
    <property type="entry name" value="Pal"/>
</dbReference>
<keyword evidence="6 8" id="KW-0449">Lipoprotein</keyword>
<feature type="compositionally biased region" description="Basic and acidic residues" evidence="9">
    <location>
        <begin position="226"/>
        <end position="240"/>
    </location>
</feature>
<evidence type="ECO:0000256" key="7">
    <source>
        <dbReference type="ARBA" id="ARBA00023306"/>
    </source>
</evidence>
<evidence type="ECO:0000256" key="1">
    <source>
        <dbReference type="ARBA" id="ARBA00022618"/>
    </source>
</evidence>
<keyword evidence="1" id="KW-0132">Cell division</keyword>